<organism evidence="2 3">
    <name type="scientific">Aspergillus tanneri</name>
    <dbReference type="NCBI Taxonomy" id="1220188"/>
    <lineage>
        <taxon>Eukaryota</taxon>
        <taxon>Fungi</taxon>
        <taxon>Dikarya</taxon>
        <taxon>Ascomycota</taxon>
        <taxon>Pezizomycotina</taxon>
        <taxon>Eurotiomycetes</taxon>
        <taxon>Eurotiomycetidae</taxon>
        <taxon>Eurotiales</taxon>
        <taxon>Aspergillaceae</taxon>
        <taxon>Aspergillus</taxon>
        <taxon>Aspergillus subgen. Circumdati</taxon>
    </lineage>
</organism>
<evidence type="ECO:0000313" key="2">
    <source>
        <dbReference type="EMBL" id="THC88290.1"/>
    </source>
</evidence>
<accession>A0A4S3J0P7</accession>
<feature type="chain" id="PRO_5020668809" description="LysM domain-containing protein" evidence="1">
    <location>
        <begin position="18"/>
        <end position="80"/>
    </location>
</feature>
<keyword evidence="3" id="KW-1185">Reference proteome</keyword>
<sequence length="80" mass="8405">MIFSQVLSLALLGSVNAATLGKRFSSGGFATGEKDPNVSSGCTCWANSIKLTDTCAALESYYGITIAQLVSWVSRKSPII</sequence>
<name>A0A4S3J0P7_9EURO</name>
<gene>
    <name evidence="2" type="ORF">EYZ11_012262</name>
</gene>
<dbReference type="Proteomes" id="UP000308092">
    <property type="component" value="Unassembled WGS sequence"/>
</dbReference>
<evidence type="ECO:0008006" key="4">
    <source>
        <dbReference type="Google" id="ProtNLM"/>
    </source>
</evidence>
<feature type="signal peptide" evidence="1">
    <location>
        <begin position="1"/>
        <end position="17"/>
    </location>
</feature>
<reference evidence="2 3" key="1">
    <citation type="submission" date="2019-03" db="EMBL/GenBank/DDBJ databases">
        <title>The genome sequence of a newly discovered highly antifungal drug resistant Aspergillus species, Aspergillus tanneri NIH 1004.</title>
        <authorList>
            <person name="Mounaud S."/>
            <person name="Singh I."/>
            <person name="Joardar V."/>
            <person name="Pakala S."/>
            <person name="Pakala S."/>
            <person name="Venepally P."/>
            <person name="Hoover J."/>
            <person name="Nierman W."/>
            <person name="Chung J."/>
            <person name="Losada L."/>
        </authorList>
    </citation>
    <scope>NUCLEOTIDE SEQUENCE [LARGE SCALE GENOMIC DNA]</scope>
    <source>
        <strain evidence="2 3">NIH1004</strain>
    </source>
</reference>
<evidence type="ECO:0000256" key="1">
    <source>
        <dbReference type="SAM" id="SignalP"/>
    </source>
</evidence>
<dbReference type="VEuPathDB" id="FungiDB:EYZ11_012262"/>
<evidence type="ECO:0000313" key="3">
    <source>
        <dbReference type="Proteomes" id="UP000308092"/>
    </source>
</evidence>
<comment type="caution">
    <text evidence="2">The sequence shown here is derived from an EMBL/GenBank/DDBJ whole genome shotgun (WGS) entry which is preliminary data.</text>
</comment>
<dbReference type="AlphaFoldDB" id="A0A4S3J0P7"/>
<keyword evidence="1" id="KW-0732">Signal</keyword>
<proteinExistence type="predicted"/>
<protein>
    <recommendedName>
        <fullName evidence="4">LysM domain-containing protein</fullName>
    </recommendedName>
</protein>
<dbReference type="EMBL" id="SOSA01000885">
    <property type="protein sequence ID" value="THC88290.1"/>
    <property type="molecule type" value="Genomic_DNA"/>
</dbReference>